<name>A0A7S5FQD0_9CAUD</name>
<dbReference type="EMBL" id="MN602266">
    <property type="protein sequence ID" value="QGH74649.1"/>
    <property type="molecule type" value="Genomic_DNA"/>
</dbReference>
<accession>A0A7S5FQD0</accession>
<evidence type="ECO:0000313" key="1">
    <source>
        <dbReference type="EMBL" id="QGH74649.1"/>
    </source>
</evidence>
<keyword evidence="2" id="KW-1185">Reference proteome</keyword>
<gene>
    <name evidence="1" type="ORF">DSS3VP1_00081</name>
</gene>
<protein>
    <submittedName>
        <fullName evidence="1">Uncharacterized protein</fullName>
    </submittedName>
</protein>
<dbReference type="Proteomes" id="UP000594402">
    <property type="component" value="Segment"/>
</dbReference>
<organism evidence="1 2">
    <name type="scientific">Bacteriophage DSS3_VP1</name>
    <dbReference type="NCBI Taxonomy" id="2664196"/>
    <lineage>
        <taxon>Viruses</taxon>
        <taxon>Duplodnaviria</taxon>
        <taxon>Heunggongvirae</taxon>
        <taxon>Uroviricota</taxon>
        <taxon>Caudoviricetes</taxon>
        <taxon>Naomviridae</taxon>
        <taxon>Noahvirus</taxon>
        <taxon>Noahvirus arc</taxon>
    </lineage>
</organism>
<proteinExistence type="predicted"/>
<sequence length="68" mass="7825">MQIVADNTYRPTTSYVKCIGAETQFYKTGQRYKVFKKEGDEKGRYVQGSDGIFDRIGMTVSKFKAEEK</sequence>
<reference evidence="1 2" key="1">
    <citation type="submission" date="2019-10" db="EMBL/GenBank/DDBJ databases">
        <title>Isolation and characterisation of a new family of globally distributed lytic roseophage, the Naomivirus.</title>
        <authorList>
            <person name="Rihtman B."/>
            <person name="Puxty R.J."/>
            <person name="Hapeshi A."/>
            <person name="Zhan Y."/>
            <person name="Michinevski S."/>
            <person name="Waterfield N.R."/>
            <person name="Chen F."/>
            <person name="Millard A.D."/>
            <person name="Scanlan D.J."/>
            <person name="Chen Y."/>
        </authorList>
    </citation>
    <scope>NUCLEOTIDE SEQUENCE [LARGE SCALE GENOMIC DNA]</scope>
</reference>
<evidence type="ECO:0000313" key="2">
    <source>
        <dbReference type="Proteomes" id="UP000594402"/>
    </source>
</evidence>